<feature type="transmembrane region" description="Helical" evidence="8">
    <location>
        <begin position="66"/>
        <end position="86"/>
    </location>
</feature>
<evidence type="ECO:0000256" key="6">
    <source>
        <dbReference type="ARBA" id="ARBA00023136"/>
    </source>
</evidence>
<dbReference type="GO" id="GO:0012511">
    <property type="term" value="C:monolayer-surrounded lipid storage body"/>
    <property type="evidence" value="ECO:0007669"/>
    <property type="project" value="InterPro"/>
</dbReference>
<dbReference type="PANTHER" id="PTHR33203:SF44">
    <property type="entry name" value="OLEOSIN 20.3 KDA"/>
    <property type="match status" value="1"/>
</dbReference>
<proteinExistence type="inferred from homology"/>
<keyword evidence="6 8" id="KW-0472">Membrane</keyword>
<evidence type="ECO:0000313" key="9">
    <source>
        <dbReference type="EMBL" id="KAK6924808.1"/>
    </source>
</evidence>
<dbReference type="GO" id="GO:0050826">
    <property type="term" value="P:response to freezing"/>
    <property type="evidence" value="ECO:0007669"/>
    <property type="project" value="TreeGrafter"/>
</dbReference>
<keyword evidence="5 8" id="KW-1133">Transmembrane helix</keyword>
<dbReference type="PROSITE" id="PS00811">
    <property type="entry name" value="OLEOSINS"/>
    <property type="match status" value="1"/>
</dbReference>
<feature type="transmembrane region" description="Helical" evidence="8">
    <location>
        <begin position="92"/>
        <end position="109"/>
    </location>
</feature>
<evidence type="ECO:0000256" key="5">
    <source>
        <dbReference type="ARBA" id="ARBA00022989"/>
    </source>
</evidence>
<evidence type="ECO:0000313" key="10">
    <source>
        <dbReference type="Proteomes" id="UP001370490"/>
    </source>
</evidence>
<dbReference type="GO" id="GO:0019915">
    <property type="term" value="P:lipid storage"/>
    <property type="evidence" value="ECO:0007669"/>
    <property type="project" value="TreeGrafter"/>
</dbReference>
<comment type="subcellular location">
    <subcellularLocation>
        <location evidence="7">Lipid droplet</location>
    </subcellularLocation>
    <subcellularLocation>
        <location evidence="7">Membrane</location>
        <topology evidence="7">Multi-pass membrane protein</topology>
    </subcellularLocation>
</comment>
<comment type="function">
    <text evidence="1">May have a structural role to stabilize the lipid body during desiccation of the seed by preventing coalescence of the oil. Probably interacts with both lipid and phospholipid moieties of lipid bodies. May also provide recognition signals for specific lipase anchorage in lipolysis during seedling growth.</text>
</comment>
<name>A0AAN8VBV2_9MAGN</name>
<protein>
    <recommendedName>
        <fullName evidence="7">Oleosin</fullName>
    </recommendedName>
</protein>
<keyword evidence="3 7" id="KW-0551">Lipid droplet</keyword>
<comment type="similarity">
    <text evidence="2 7">Belongs to the oleosin family.</text>
</comment>
<evidence type="ECO:0000256" key="1">
    <source>
        <dbReference type="ARBA" id="ARBA00002582"/>
    </source>
</evidence>
<keyword evidence="4 8" id="KW-0812">Transmembrane</keyword>
<dbReference type="Proteomes" id="UP001370490">
    <property type="component" value="Unassembled WGS sequence"/>
</dbReference>
<comment type="caution">
    <text evidence="9">The sequence shown here is derived from an EMBL/GenBank/DDBJ whole genome shotgun (WGS) entry which is preliminary data.</text>
</comment>
<dbReference type="GO" id="GO:0010344">
    <property type="term" value="P:seed oilbody biogenesis"/>
    <property type="evidence" value="ECO:0007669"/>
    <property type="project" value="TreeGrafter"/>
</dbReference>
<dbReference type="Pfam" id="PF01277">
    <property type="entry name" value="Oleosin"/>
    <property type="match status" value="1"/>
</dbReference>
<gene>
    <name evidence="9" type="ORF">RJ641_009134</name>
</gene>
<dbReference type="EMBL" id="JBAMMX010000016">
    <property type="protein sequence ID" value="KAK6924808.1"/>
    <property type="molecule type" value="Genomic_DNA"/>
</dbReference>
<evidence type="ECO:0000256" key="7">
    <source>
        <dbReference type="RuleBase" id="RU000540"/>
    </source>
</evidence>
<evidence type="ECO:0000256" key="2">
    <source>
        <dbReference type="ARBA" id="ARBA00010858"/>
    </source>
</evidence>
<dbReference type="InterPro" id="IPR000136">
    <property type="entry name" value="Oleosin"/>
</dbReference>
<reference evidence="9 10" key="1">
    <citation type="submission" date="2023-12" db="EMBL/GenBank/DDBJ databases">
        <title>A high-quality genome assembly for Dillenia turbinata (Dilleniales).</title>
        <authorList>
            <person name="Chanderbali A."/>
        </authorList>
    </citation>
    <scope>NUCLEOTIDE SEQUENCE [LARGE SCALE GENOMIC DNA]</scope>
    <source>
        <strain evidence="9">LSX21</strain>
        <tissue evidence="9">Leaf</tissue>
    </source>
</reference>
<evidence type="ECO:0000256" key="3">
    <source>
        <dbReference type="ARBA" id="ARBA00022677"/>
    </source>
</evidence>
<evidence type="ECO:0000256" key="8">
    <source>
        <dbReference type="SAM" id="Phobius"/>
    </source>
</evidence>
<sequence length="167" mass="17720">MAEPQQIQARPPQPAEGIKSLLPEKAPSKSQVLAVVTLFPIGGILLILSGLTLTGSLIGLAVATPLFIIFSPILVPAALVIALAVAGFLTSGAFGITALSSFSWIVNYVRQGKSPERLEHAKIRAEETASQVKEKVKETGQDAQRKSACVCKYQVIVCLLLTLLSEN</sequence>
<dbReference type="PANTHER" id="PTHR33203">
    <property type="entry name" value="OLEOSIN"/>
    <property type="match status" value="1"/>
</dbReference>
<keyword evidence="10" id="KW-1185">Reference proteome</keyword>
<evidence type="ECO:0000256" key="4">
    <source>
        <dbReference type="ARBA" id="ARBA00022692"/>
    </source>
</evidence>
<organism evidence="9 10">
    <name type="scientific">Dillenia turbinata</name>
    <dbReference type="NCBI Taxonomy" id="194707"/>
    <lineage>
        <taxon>Eukaryota</taxon>
        <taxon>Viridiplantae</taxon>
        <taxon>Streptophyta</taxon>
        <taxon>Embryophyta</taxon>
        <taxon>Tracheophyta</taxon>
        <taxon>Spermatophyta</taxon>
        <taxon>Magnoliopsida</taxon>
        <taxon>eudicotyledons</taxon>
        <taxon>Gunneridae</taxon>
        <taxon>Pentapetalae</taxon>
        <taxon>Dilleniales</taxon>
        <taxon>Dilleniaceae</taxon>
        <taxon>Dillenia</taxon>
    </lineage>
</organism>
<feature type="transmembrane region" description="Helical" evidence="8">
    <location>
        <begin position="32"/>
        <end position="54"/>
    </location>
</feature>
<dbReference type="GO" id="GO:0016020">
    <property type="term" value="C:membrane"/>
    <property type="evidence" value="ECO:0007669"/>
    <property type="project" value="UniProtKB-SubCell"/>
</dbReference>
<accession>A0AAN8VBV2</accession>
<dbReference type="AlphaFoldDB" id="A0AAN8VBV2"/>